<evidence type="ECO:0000256" key="1">
    <source>
        <dbReference type="SAM" id="Coils"/>
    </source>
</evidence>
<evidence type="ECO:0000313" key="3">
    <source>
        <dbReference type="Proteomes" id="UP000821866"/>
    </source>
</evidence>
<evidence type="ECO:0000313" key="2">
    <source>
        <dbReference type="EMBL" id="KAH8008617.1"/>
    </source>
</evidence>
<keyword evidence="1" id="KW-0175">Coiled coil</keyword>
<comment type="caution">
    <text evidence="2">The sequence shown here is derived from an EMBL/GenBank/DDBJ whole genome shotgun (WGS) entry which is preliminary data.</text>
</comment>
<accession>A0A9J6D3H4</accession>
<dbReference type="VEuPathDB" id="VectorBase:LOC119161962"/>
<gene>
    <name evidence="2" type="ORF">HPB51_000186</name>
</gene>
<dbReference type="AlphaFoldDB" id="A0A9J6D3H4"/>
<reference evidence="2" key="2">
    <citation type="submission" date="2021-09" db="EMBL/GenBank/DDBJ databases">
        <authorList>
            <person name="Jia N."/>
            <person name="Wang J."/>
            <person name="Shi W."/>
            <person name="Du L."/>
            <person name="Sun Y."/>
            <person name="Zhan W."/>
            <person name="Jiang J."/>
            <person name="Wang Q."/>
            <person name="Zhang B."/>
            <person name="Ji P."/>
            <person name="Sakyi L.B."/>
            <person name="Cui X."/>
            <person name="Yuan T."/>
            <person name="Jiang B."/>
            <person name="Yang W."/>
            <person name="Lam T.T.-Y."/>
            <person name="Chang Q."/>
            <person name="Ding S."/>
            <person name="Wang X."/>
            <person name="Zhu J."/>
            <person name="Ruan X."/>
            <person name="Zhao L."/>
            <person name="Wei J."/>
            <person name="Que T."/>
            <person name="Du C."/>
            <person name="Cheng J."/>
            <person name="Dai P."/>
            <person name="Han X."/>
            <person name="Huang E."/>
            <person name="Gao Y."/>
            <person name="Liu J."/>
            <person name="Shao H."/>
            <person name="Ye R."/>
            <person name="Li L."/>
            <person name="Wei W."/>
            <person name="Wang X."/>
            <person name="Wang C."/>
            <person name="Huo Q."/>
            <person name="Li W."/>
            <person name="Guo W."/>
            <person name="Chen H."/>
            <person name="Chen S."/>
            <person name="Zhou L."/>
            <person name="Zhou L."/>
            <person name="Ni X."/>
            <person name="Tian J."/>
            <person name="Zhou Y."/>
            <person name="Sheng Y."/>
            <person name="Liu T."/>
            <person name="Pan Y."/>
            <person name="Xia L."/>
            <person name="Li J."/>
            <person name="Zhao F."/>
            <person name="Cao W."/>
        </authorList>
    </citation>
    <scope>NUCLEOTIDE SEQUENCE</scope>
    <source>
        <strain evidence="2">Rmic-2018</strain>
        <tissue evidence="2">Larvae</tissue>
    </source>
</reference>
<organism evidence="2 3">
    <name type="scientific">Rhipicephalus microplus</name>
    <name type="common">Cattle tick</name>
    <name type="synonym">Boophilus microplus</name>
    <dbReference type="NCBI Taxonomy" id="6941"/>
    <lineage>
        <taxon>Eukaryota</taxon>
        <taxon>Metazoa</taxon>
        <taxon>Ecdysozoa</taxon>
        <taxon>Arthropoda</taxon>
        <taxon>Chelicerata</taxon>
        <taxon>Arachnida</taxon>
        <taxon>Acari</taxon>
        <taxon>Parasitiformes</taxon>
        <taxon>Ixodida</taxon>
        <taxon>Ixodoidea</taxon>
        <taxon>Ixodidae</taxon>
        <taxon>Rhipicephalinae</taxon>
        <taxon>Rhipicephalus</taxon>
        <taxon>Boophilus</taxon>
    </lineage>
</organism>
<feature type="coiled-coil region" evidence="1">
    <location>
        <begin position="56"/>
        <end position="83"/>
    </location>
</feature>
<reference evidence="2" key="1">
    <citation type="journal article" date="2020" name="Cell">
        <title>Large-Scale Comparative Analyses of Tick Genomes Elucidate Their Genetic Diversity and Vector Capacities.</title>
        <authorList>
            <consortium name="Tick Genome and Microbiome Consortium (TIGMIC)"/>
            <person name="Jia N."/>
            <person name="Wang J."/>
            <person name="Shi W."/>
            <person name="Du L."/>
            <person name="Sun Y."/>
            <person name="Zhan W."/>
            <person name="Jiang J.F."/>
            <person name="Wang Q."/>
            <person name="Zhang B."/>
            <person name="Ji P."/>
            <person name="Bell-Sakyi L."/>
            <person name="Cui X.M."/>
            <person name="Yuan T.T."/>
            <person name="Jiang B.G."/>
            <person name="Yang W.F."/>
            <person name="Lam T.T."/>
            <person name="Chang Q.C."/>
            <person name="Ding S.J."/>
            <person name="Wang X.J."/>
            <person name="Zhu J.G."/>
            <person name="Ruan X.D."/>
            <person name="Zhao L."/>
            <person name="Wei J.T."/>
            <person name="Ye R.Z."/>
            <person name="Que T.C."/>
            <person name="Du C.H."/>
            <person name="Zhou Y.H."/>
            <person name="Cheng J.X."/>
            <person name="Dai P.F."/>
            <person name="Guo W.B."/>
            <person name="Han X.H."/>
            <person name="Huang E.J."/>
            <person name="Li L.F."/>
            <person name="Wei W."/>
            <person name="Gao Y.C."/>
            <person name="Liu J.Z."/>
            <person name="Shao H.Z."/>
            <person name="Wang X."/>
            <person name="Wang C.C."/>
            <person name="Yang T.C."/>
            <person name="Huo Q.B."/>
            <person name="Li W."/>
            <person name="Chen H.Y."/>
            <person name="Chen S.E."/>
            <person name="Zhou L.G."/>
            <person name="Ni X.B."/>
            <person name="Tian J.H."/>
            <person name="Sheng Y."/>
            <person name="Liu T."/>
            <person name="Pan Y.S."/>
            <person name="Xia L.Y."/>
            <person name="Li J."/>
            <person name="Zhao F."/>
            <person name="Cao W.C."/>
        </authorList>
    </citation>
    <scope>NUCLEOTIDE SEQUENCE</scope>
    <source>
        <strain evidence="2">Rmic-2018</strain>
    </source>
</reference>
<keyword evidence="3" id="KW-1185">Reference proteome</keyword>
<dbReference type="EMBL" id="JABSTU010000011">
    <property type="protein sequence ID" value="KAH8008617.1"/>
    <property type="molecule type" value="Genomic_DNA"/>
</dbReference>
<proteinExistence type="predicted"/>
<name>A0A9J6D3H4_RHIMP</name>
<sequence length="200" mass="22940">MPTHAELAKRLEELEEKLKTEASVESVFARILLKLNHSGFDAVQMKKKVDDLVVSAKFTEKIVEELRQDNAALMAKKKSLNSENRMMSRKLAEIEQYSRLNNVEIRGVPCTQGEDCVAILQTPAHALQPCYDPPLPPFPTSCIESWFQEFDAALELNGIWLQEFMFEVLDYHLPCDLKCHLTYFARSSFLYDLLPDAMLQ</sequence>
<protein>
    <submittedName>
        <fullName evidence="2">Uncharacterized protein</fullName>
    </submittedName>
</protein>
<dbReference type="Proteomes" id="UP000821866">
    <property type="component" value="Chromosome 9"/>
</dbReference>